<reference evidence="6" key="1">
    <citation type="journal article" date="2014" name="Front. Microbiol.">
        <title>High frequency of phylogenetically diverse reductive dehalogenase-homologous genes in deep subseafloor sedimentary metagenomes.</title>
        <authorList>
            <person name="Kawai M."/>
            <person name="Futagami T."/>
            <person name="Toyoda A."/>
            <person name="Takaki Y."/>
            <person name="Nishi S."/>
            <person name="Hori S."/>
            <person name="Arai W."/>
            <person name="Tsubouchi T."/>
            <person name="Morono Y."/>
            <person name="Uchiyama I."/>
            <person name="Ito T."/>
            <person name="Fujiyama A."/>
            <person name="Inagaki F."/>
            <person name="Takami H."/>
        </authorList>
    </citation>
    <scope>NUCLEOTIDE SEQUENCE</scope>
    <source>
        <strain evidence="6">Expedition CK06-06</strain>
    </source>
</reference>
<feature type="compositionally biased region" description="Basic and acidic residues" evidence="3">
    <location>
        <begin position="130"/>
        <end position="143"/>
    </location>
</feature>
<dbReference type="InterPro" id="IPR032524">
    <property type="entry name" value="ABC_tran_C"/>
</dbReference>
<dbReference type="SUPFAM" id="SSF52540">
    <property type="entry name" value="P-loop containing nucleoside triphosphate hydrolases"/>
    <property type="match status" value="1"/>
</dbReference>
<protein>
    <recommendedName>
        <fullName evidence="7">ABC transporter domain-containing protein</fullName>
    </recommendedName>
</protein>
<proteinExistence type="predicted"/>
<dbReference type="Pfam" id="PF16326">
    <property type="entry name" value="ABC_tran_CTD"/>
    <property type="match status" value="1"/>
</dbReference>
<dbReference type="GO" id="GO:0003677">
    <property type="term" value="F:DNA binding"/>
    <property type="evidence" value="ECO:0007669"/>
    <property type="project" value="InterPro"/>
</dbReference>
<dbReference type="InterPro" id="IPR027417">
    <property type="entry name" value="P-loop_NTPase"/>
</dbReference>
<evidence type="ECO:0000256" key="1">
    <source>
        <dbReference type="ARBA" id="ARBA00022741"/>
    </source>
</evidence>
<keyword evidence="2" id="KW-0067">ATP-binding</keyword>
<comment type="caution">
    <text evidence="6">The sequence shown here is derived from an EMBL/GenBank/DDBJ whole genome shotgun (WGS) entry which is preliminary data.</text>
</comment>
<dbReference type="PANTHER" id="PTHR42855">
    <property type="entry name" value="ABC TRANSPORTER ATP-BINDING SUBUNIT"/>
    <property type="match status" value="1"/>
</dbReference>
<dbReference type="InterPro" id="IPR037118">
    <property type="entry name" value="Val-tRNA_synth_C_sf"/>
</dbReference>
<evidence type="ECO:0000256" key="2">
    <source>
        <dbReference type="ARBA" id="ARBA00022840"/>
    </source>
</evidence>
<dbReference type="GO" id="GO:0016887">
    <property type="term" value="F:ATP hydrolysis activity"/>
    <property type="evidence" value="ECO:0007669"/>
    <property type="project" value="InterPro"/>
</dbReference>
<evidence type="ECO:0000313" key="6">
    <source>
        <dbReference type="EMBL" id="GAG22639.1"/>
    </source>
</evidence>
<organism evidence="6">
    <name type="scientific">marine sediment metagenome</name>
    <dbReference type="NCBI Taxonomy" id="412755"/>
    <lineage>
        <taxon>unclassified sequences</taxon>
        <taxon>metagenomes</taxon>
        <taxon>ecological metagenomes</taxon>
    </lineage>
</organism>
<dbReference type="Gene3D" id="3.40.50.300">
    <property type="entry name" value="P-loop containing nucleotide triphosphate hydrolases"/>
    <property type="match status" value="1"/>
</dbReference>
<evidence type="ECO:0008006" key="7">
    <source>
        <dbReference type="Google" id="ProtNLM"/>
    </source>
</evidence>
<feature type="domain" description="ABC transporter Uup C-terminal" evidence="5">
    <location>
        <begin position="138"/>
        <end position="205"/>
    </location>
</feature>
<feature type="non-terminal residue" evidence="6">
    <location>
        <position position="1"/>
    </location>
</feature>
<feature type="compositionally biased region" description="Basic and acidic residues" evidence="3">
    <location>
        <begin position="111"/>
        <end position="120"/>
    </location>
</feature>
<keyword evidence="1" id="KW-0547">Nucleotide-binding</keyword>
<name>X0VW50_9ZZZZ</name>
<dbReference type="EMBL" id="BARS01034473">
    <property type="protein sequence ID" value="GAG22639.1"/>
    <property type="molecule type" value="Genomic_DNA"/>
</dbReference>
<sequence length="212" mass="24305">VGYLQDFLFSPDRIRSPAGVLSGGERNRLLLARLFSRPANVLVLDEPTNDLDMETLDLLEELLFEFRGTVLLVSHDRAFLNNVVTSTFAFEGDGAVREYVGGYDDWLRQRPSAERDEGKKKPDKKPRRRNRDDRPRTLTFKEKRELEGLPEEIEDLEREQGELYTAMEDPGFYQAGGEDVVRTTGRLAELEGLIAERLSRWEELETIREGSG</sequence>
<dbReference type="Pfam" id="PF00005">
    <property type="entry name" value="ABC_tran"/>
    <property type="match status" value="1"/>
</dbReference>
<feature type="domain" description="ABC transporter" evidence="4">
    <location>
        <begin position="10"/>
        <end position="49"/>
    </location>
</feature>
<dbReference type="Gene3D" id="1.10.287.380">
    <property type="entry name" value="Valyl-tRNA synthetase, C-terminal domain"/>
    <property type="match status" value="1"/>
</dbReference>
<evidence type="ECO:0000259" key="4">
    <source>
        <dbReference type="Pfam" id="PF00005"/>
    </source>
</evidence>
<evidence type="ECO:0000259" key="5">
    <source>
        <dbReference type="Pfam" id="PF16326"/>
    </source>
</evidence>
<dbReference type="InterPro" id="IPR003439">
    <property type="entry name" value="ABC_transporter-like_ATP-bd"/>
</dbReference>
<accession>X0VW50</accession>
<dbReference type="AlphaFoldDB" id="X0VW50"/>
<dbReference type="PANTHER" id="PTHR42855:SF1">
    <property type="entry name" value="ABC TRANSPORTER DOMAIN-CONTAINING PROTEIN"/>
    <property type="match status" value="1"/>
</dbReference>
<feature type="region of interest" description="Disordered" evidence="3">
    <location>
        <begin position="111"/>
        <end position="143"/>
    </location>
</feature>
<dbReference type="GO" id="GO:0005524">
    <property type="term" value="F:ATP binding"/>
    <property type="evidence" value="ECO:0007669"/>
    <property type="project" value="UniProtKB-KW"/>
</dbReference>
<gene>
    <name evidence="6" type="ORF">S01H1_53247</name>
</gene>
<dbReference type="InterPro" id="IPR051309">
    <property type="entry name" value="ABCF_ATPase"/>
</dbReference>
<evidence type="ECO:0000256" key="3">
    <source>
        <dbReference type="SAM" id="MobiDB-lite"/>
    </source>
</evidence>